<comment type="caution">
    <text evidence="2">The sequence shown here is derived from an EMBL/GenBank/DDBJ whole genome shotgun (WGS) entry which is preliminary data.</text>
</comment>
<dbReference type="EMBL" id="JAHHGM010000002">
    <property type="protein sequence ID" value="MBT2987912.1"/>
    <property type="molecule type" value="Genomic_DNA"/>
</dbReference>
<feature type="compositionally biased region" description="Polar residues" evidence="1">
    <location>
        <begin position="1"/>
        <end position="22"/>
    </location>
</feature>
<proteinExistence type="predicted"/>
<feature type="compositionally biased region" description="Low complexity" evidence="1">
    <location>
        <begin position="93"/>
        <end position="109"/>
    </location>
</feature>
<organism evidence="2 3">
    <name type="scientific">Candidatus Thiodiazotropha taylori</name>
    <dbReference type="NCBI Taxonomy" id="2792791"/>
    <lineage>
        <taxon>Bacteria</taxon>
        <taxon>Pseudomonadati</taxon>
        <taxon>Pseudomonadota</taxon>
        <taxon>Gammaproteobacteria</taxon>
        <taxon>Chromatiales</taxon>
        <taxon>Sedimenticolaceae</taxon>
        <taxon>Candidatus Thiodiazotropha</taxon>
    </lineage>
</organism>
<accession>A0A944MAN6</accession>
<feature type="compositionally biased region" description="Low complexity" evidence="1">
    <location>
        <begin position="23"/>
        <end position="44"/>
    </location>
</feature>
<evidence type="ECO:0000313" key="2">
    <source>
        <dbReference type="EMBL" id="MBT2987912.1"/>
    </source>
</evidence>
<dbReference type="Proteomes" id="UP000770889">
    <property type="component" value="Unassembled WGS sequence"/>
</dbReference>
<dbReference type="AlphaFoldDB" id="A0A944MAN6"/>
<feature type="region of interest" description="Disordered" evidence="1">
    <location>
        <begin position="93"/>
        <end position="117"/>
    </location>
</feature>
<reference evidence="2 3" key="1">
    <citation type="submission" date="2021-05" db="EMBL/GenBank/DDBJ databases">
        <title>Genetic and Functional Diversity in Clade A Lucinid endosymbionts from the Bahamas.</title>
        <authorList>
            <person name="Giani N.M."/>
            <person name="Engel A.S."/>
            <person name="Campbell B.J."/>
        </authorList>
    </citation>
    <scope>NUCLEOTIDE SEQUENCE [LARGE SCALE GENOMIC DNA]</scope>
    <source>
        <strain evidence="2">LUC16012Gg_MoonRockCtena</strain>
    </source>
</reference>
<name>A0A944MAN6_9GAMM</name>
<evidence type="ECO:0000256" key="1">
    <source>
        <dbReference type="SAM" id="MobiDB-lite"/>
    </source>
</evidence>
<sequence>MVSPVTSDKPINTTTEQSGRSHASQTTTETAAAQAKQQPASAPANGPTVEVDQARRLFDIENNRIESSETLLNTPEEARSMMLSIVQQMAASPETAAKAQAAKASSPLSDILQNAPA</sequence>
<feature type="region of interest" description="Disordered" evidence="1">
    <location>
        <begin position="1"/>
        <end position="51"/>
    </location>
</feature>
<gene>
    <name evidence="2" type="ORF">KME65_03020</name>
</gene>
<evidence type="ECO:0000313" key="3">
    <source>
        <dbReference type="Proteomes" id="UP000770889"/>
    </source>
</evidence>
<protein>
    <submittedName>
        <fullName evidence="2">Uncharacterized protein</fullName>
    </submittedName>
</protein>